<dbReference type="RefSeq" id="WP_007147930.1">
    <property type="nucleotide sequence ID" value="NZ_AKCI01000001.1"/>
</dbReference>
<evidence type="ECO:0008006" key="12">
    <source>
        <dbReference type="Google" id="ProtNLM"/>
    </source>
</evidence>
<dbReference type="InterPro" id="IPR008966">
    <property type="entry name" value="Adhesion_dom_sf"/>
</dbReference>
<dbReference type="SUPFAM" id="SSF49478">
    <property type="entry name" value="Cna protein B-type domain"/>
    <property type="match status" value="1"/>
</dbReference>
<feature type="transmembrane region" description="Helical" evidence="7">
    <location>
        <begin position="479"/>
        <end position="500"/>
    </location>
</feature>
<evidence type="ECO:0000256" key="4">
    <source>
        <dbReference type="ARBA" id="ARBA00022729"/>
    </source>
</evidence>
<dbReference type="Gene3D" id="2.60.40.10">
    <property type="entry name" value="Immunoglobulins"/>
    <property type="match status" value="1"/>
</dbReference>
<dbReference type="STRING" id="857290.HMPREF9156_00866"/>
<evidence type="ECO:0000313" key="10">
    <source>
        <dbReference type="EMBL" id="EJD64991.1"/>
    </source>
</evidence>
<evidence type="ECO:0000256" key="7">
    <source>
        <dbReference type="SAM" id="Phobius"/>
    </source>
</evidence>
<keyword evidence="2" id="KW-0134">Cell wall</keyword>
<dbReference type="InterPro" id="IPR013783">
    <property type="entry name" value="Ig-like_fold"/>
</dbReference>
<evidence type="ECO:0000256" key="2">
    <source>
        <dbReference type="ARBA" id="ARBA00022512"/>
    </source>
</evidence>
<dbReference type="Pfam" id="PF17802">
    <property type="entry name" value="SpaA"/>
    <property type="match status" value="1"/>
</dbReference>
<keyword evidence="7" id="KW-0472">Membrane</keyword>
<dbReference type="GO" id="GO:0007155">
    <property type="term" value="P:cell adhesion"/>
    <property type="evidence" value="ECO:0007669"/>
    <property type="project" value="InterPro"/>
</dbReference>
<dbReference type="Gene3D" id="2.60.40.1280">
    <property type="match status" value="1"/>
</dbReference>
<evidence type="ECO:0000259" key="8">
    <source>
        <dbReference type="Pfam" id="PF17802"/>
    </source>
</evidence>
<reference evidence="10 11" key="1">
    <citation type="submission" date="2012-01" db="EMBL/GenBank/DDBJ databases">
        <title>The Genome Sequence of Scardovia wiggsiae F0424.</title>
        <authorList>
            <consortium name="The Broad Institute Genome Sequencing Platform"/>
            <person name="Earl A."/>
            <person name="Ward D."/>
            <person name="Feldgarden M."/>
            <person name="Gevers D."/>
            <person name="Izard J."/>
            <person name="Ganesan A."/>
            <person name="Baranova O.V."/>
            <person name="Blanton J.M."/>
            <person name="Tanner A.C."/>
            <person name="Mathney J."/>
            <person name="Dewhirst F.E."/>
            <person name="Young S.K."/>
            <person name="Zeng Q."/>
            <person name="Gargeya S."/>
            <person name="Fitzgerald M."/>
            <person name="Haas B."/>
            <person name="Abouelleil A."/>
            <person name="Alvarado L."/>
            <person name="Arachchi H.M."/>
            <person name="Berlin A."/>
            <person name="Chapman S.B."/>
            <person name="Gearin G."/>
            <person name="Goldberg J."/>
            <person name="Griggs A."/>
            <person name="Gujja S."/>
            <person name="Hansen M."/>
            <person name="Heiman D."/>
            <person name="Howarth C."/>
            <person name="Larimer J."/>
            <person name="Lui A."/>
            <person name="MacDonald P.J.P."/>
            <person name="McCowen C."/>
            <person name="Montmayeur A."/>
            <person name="Murphy C."/>
            <person name="Neiman D."/>
            <person name="Pearson M."/>
            <person name="Priest M."/>
            <person name="Roberts A."/>
            <person name="Saif S."/>
            <person name="Shea T."/>
            <person name="Sisk P."/>
            <person name="Stolte C."/>
            <person name="Sykes S."/>
            <person name="Wortman J."/>
            <person name="Nusbaum C."/>
            <person name="Birren B."/>
        </authorList>
    </citation>
    <scope>NUCLEOTIDE SEQUENCE [LARGE SCALE GENOMIC DNA]</scope>
    <source>
        <strain evidence="10 11">F0424</strain>
    </source>
</reference>
<accession>J0X0U0</accession>
<dbReference type="eggNOG" id="COG4932">
    <property type="taxonomic scope" value="Bacteria"/>
</dbReference>
<dbReference type="OrthoDB" id="134475at2"/>
<dbReference type="Proteomes" id="UP000006415">
    <property type="component" value="Unassembled WGS sequence"/>
</dbReference>
<gene>
    <name evidence="10" type="ORF">HMPREF9156_00866</name>
</gene>
<feature type="domain" description="SDR-like Ig" evidence="9">
    <location>
        <begin position="71"/>
        <end position="160"/>
    </location>
</feature>
<dbReference type="InterPro" id="IPR041171">
    <property type="entry name" value="SDR_Ig"/>
</dbReference>
<organism evidence="10 11">
    <name type="scientific">Scardovia wiggsiae F0424</name>
    <dbReference type="NCBI Taxonomy" id="857290"/>
    <lineage>
        <taxon>Bacteria</taxon>
        <taxon>Bacillati</taxon>
        <taxon>Actinomycetota</taxon>
        <taxon>Actinomycetes</taxon>
        <taxon>Bifidobacteriales</taxon>
        <taxon>Bifidobacteriaceae</taxon>
        <taxon>Scardovia</taxon>
    </lineage>
</organism>
<evidence type="ECO:0000256" key="3">
    <source>
        <dbReference type="ARBA" id="ARBA00022525"/>
    </source>
</evidence>
<evidence type="ECO:0000256" key="5">
    <source>
        <dbReference type="ARBA" id="ARBA00023088"/>
    </source>
</evidence>
<dbReference type="InterPro" id="IPR041033">
    <property type="entry name" value="SpaA_PFL_dom_1"/>
</dbReference>
<evidence type="ECO:0000259" key="9">
    <source>
        <dbReference type="Pfam" id="PF17961"/>
    </source>
</evidence>
<dbReference type="Pfam" id="PF17961">
    <property type="entry name" value="Big_8"/>
    <property type="match status" value="1"/>
</dbReference>
<dbReference type="EMBL" id="AGZS01000003">
    <property type="protein sequence ID" value="EJD64991.1"/>
    <property type="molecule type" value="Genomic_DNA"/>
</dbReference>
<comment type="subcellular location">
    <subcellularLocation>
        <location evidence="1">Secreted</location>
        <location evidence="1">Cell wall</location>
        <topology evidence="1">Peptidoglycan-anchor</topology>
    </subcellularLocation>
</comment>
<keyword evidence="3" id="KW-0964">Secreted</keyword>
<dbReference type="SUPFAM" id="SSF49401">
    <property type="entry name" value="Bacterial adhesins"/>
    <property type="match status" value="2"/>
</dbReference>
<keyword evidence="11" id="KW-1185">Reference proteome</keyword>
<dbReference type="Gene3D" id="2.60.40.740">
    <property type="match status" value="1"/>
</dbReference>
<feature type="region of interest" description="Disordered" evidence="6">
    <location>
        <begin position="439"/>
        <end position="472"/>
    </location>
</feature>
<keyword evidence="7" id="KW-0812">Transmembrane</keyword>
<keyword evidence="7" id="KW-1133">Transmembrane helix</keyword>
<keyword evidence="4" id="KW-0732">Signal</keyword>
<evidence type="ECO:0000256" key="1">
    <source>
        <dbReference type="ARBA" id="ARBA00004168"/>
    </source>
</evidence>
<proteinExistence type="predicted"/>
<sequence length="508" mass="54611">MGGHTYLDTRRKPAVTRWGAAVALIVAALVSIAVLASPQVRLSQASAAELTENIITSAEVTKKELTPRSYTTQLKMGFKLPSGIHAGDTSTIKLANTDFKYYLKLDFNVMSSNGSVVAKAHVDPDTGTLTLTYTDYVEKHSDITGKIDVSVKIDTDKVKDYGKKSVDLDVNGHRVPAGEINYGPWKGDNPDEVLAKWSSGNYAHNYITYTLRVNAKGEDMKDVTVSDVLRTYGLTYDKSSFEVLKGSWTVNPASKAFEFHQQADVSSSTTVNFTNEGKGGFNIKLGNIGTDGYLIRYKVNINHTPLNREAFKNSAKVDYNGNTKEVNWTAVWETGGGEANGYNYSIKIRKTDENGVPLKGAVFEVKRDSSGEVVGTVTTDSNGAVTLGGLLADSYTLTEITAPEGYEKAAPVKITAGNLENGAKTAEVKIVDKKIPPVVPPTPPNPPAPPVVPPTVPPATPPAVPPTPKPHKQLARTGVGLWSVAAAGSALFLAGAVLMFRRRALRKE</sequence>
<protein>
    <recommendedName>
        <fullName evidence="12">LPXTG-domain-containing protein cell wall anchor domain</fullName>
    </recommendedName>
</protein>
<feature type="domain" description="SpaA-like prealbumin fold" evidence="8">
    <location>
        <begin position="345"/>
        <end position="417"/>
    </location>
</feature>
<feature type="compositionally biased region" description="Pro residues" evidence="6">
    <location>
        <begin position="439"/>
        <end position="468"/>
    </location>
</feature>
<dbReference type="GO" id="GO:0005975">
    <property type="term" value="P:carbohydrate metabolic process"/>
    <property type="evidence" value="ECO:0007669"/>
    <property type="project" value="UniProtKB-ARBA"/>
</dbReference>
<comment type="caution">
    <text evidence="10">The sequence shown here is derived from an EMBL/GenBank/DDBJ whole genome shotgun (WGS) entry which is preliminary data.</text>
</comment>
<keyword evidence="5" id="KW-0572">Peptidoglycan-anchor</keyword>
<evidence type="ECO:0000313" key="11">
    <source>
        <dbReference type="Proteomes" id="UP000006415"/>
    </source>
</evidence>
<dbReference type="InterPro" id="IPR011252">
    <property type="entry name" value="Fibrogen-bd_dom1"/>
</dbReference>
<name>J0X0U0_9BIFI</name>
<dbReference type="HOGENOM" id="CLU_536250_0_0_11"/>
<evidence type="ECO:0000256" key="6">
    <source>
        <dbReference type="SAM" id="MobiDB-lite"/>
    </source>
</evidence>
<dbReference type="AlphaFoldDB" id="J0X0U0"/>